<protein>
    <recommendedName>
        <fullName evidence="3">Methyltransferase type 11 domain-containing protein</fullName>
    </recommendedName>
</protein>
<dbReference type="AlphaFoldDB" id="A0A2M8KF64"/>
<reference evidence="2" key="1">
    <citation type="submission" date="2017-09" db="EMBL/GenBank/DDBJ databases">
        <title>Depth-based differentiation of microbial function through sediment-hosted aquifers and enrichment of novel symbionts in the deep terrestrial subsurface.</title>
        <authorList>
            <person name="Probst A.J."/>
            <person name="Ladd B."/>
            <person name="Jarett J.K."/>
            <person name="Geller-Mcgrath D.E."/>
            <person name="Sieber C.M.K."/>
            <person name="Emerson J.B."/>
            <person name="Anantharaman K."/>
            <person name="Thomas B.C."/>
            <person name="Malmstrom R."/>
            <person name="Stieglmeier M."/>
            <person name="Klingl A."/>
            <person name="Woyke T."/>
            <person name="Ryan C.M."/>
            <person name="Banfield J.F."/>
        </authorList>
    </citation>
    <scope>NUCLEOTIDE SEQUENCE [LARGE SCALE GENOMIC DNA]</scope>
</reference>
<comment type="caution">
    <text evidence="1">The sequence shown here is derived from an EMBL/GenBank/DDBJ whole genome shotgun (WGS) entry which is preliminary data.</text>
</comment>
<accession>A0A2M8KF64</accession>
<evidence type="ECO:0000313" key="2">
    <source>
        <dbReference type="Proteomes" id="UP000231450"/>
    </source>
</evidence>
<evidence type="ECO:0008006" key="3">
    <source>
        <dbReference type="Google" id="ProtNLM"/>
    </source>
</evidence>
<evidence type="ECO:0000313" key="1">
    <source>
        <dbReference type="EMBL" id="PJE58556.1"/>
    </source>
</evidence>
<proteinExistence type="predicted"/>
<organism evidence="1 2">
    <name type="scientific">Candidatus Portnoybacteria bacterium CG10_big_fil_rev_8_21_14_0_10_36_7</name>
    <dbReference type="NCBI Taxonomy" id="1974812"/>
    <lineage>
        <taxon>Bacteria</taxon>
        <taxon>Candidatus Portnoyibacteriota</taxon>
    </lineage>
</organism>
<gene>
    <name evidence="1" type="ORF">COU81_00060</name>
</gene>
<name>A0A2M8KF64_9BACT</name>
<sequence>MPDQEPGEISKTAFREILKARKLGRERKQKEEEVTKSGSGIAGNVWGQYAHNYFENKVLDYDVDLGDALEAFGIDSTAKFLVERKKAGFSTNVLDLMGGDPTYFRDLNKQVAASEPSFKQIIDKGLSVSLGDDRSIELKEQDKKSGIDVLCGDILSKQTWAQIDLWQKNNNVEYFDFIVCRGADGIWTIPAVAYPFIFQKVWERLTDKNGLFVTQFSKSVETEEMREMDQELLRKYPTMKHFVNQYQKSGGKPPVMGIIKTGK</sequence>
<dbReference type="EMBL" id="PFDW01000003">
    <property type="protein sequence ID" value="PJE58556.1"/>
    <property type="molecule type" value="Genomic_DNA"/>
</dbReference>
<dbReference type="Proteomes" id="UP000231450">
    <property type="component" value="Unassembled WGS sequence"/>
</dbReference>